<evidence type="ECO:0000259" key="1">
    <source>
        <dbReference type="Pfam" id="PF12957"/>
    </source>
</evidence>
<dbReference type="EMBL" id="JAFMYV010000003">
    <property type="protein sequence ID" value="MBO0936446.1"/>
    <property type="molecule type" value="Genomic_DNA"/>
</dbReference>
<reference evidence="2" key="1">
    <citation type="submission" date="2021-03" db="EMBL/GenBank/DDBJ databases">
        <title>Fibrella sp. HMF5335 genome sequencing and assembly.</title>
        <authorList>
            <person name="Kang H."/>
            <person name="Kim H."/>
            <person name="Bae S."/>
            <person name="Joh K."/>
        </authorList>
    </citation>
    <scope>NUCLEOTIDE SEQUENCE</scope>
    <source>
        <strain evidence="2">HMF5335</strain>
    </source>
</reference>
<evidence type="ECO:0000313" key="3">
    <source>
        <dbReference type="Proteomes" id="UP000664034"/>
    </source>
</evidence>
<accession>A0A939K4Q7</accession>
<name>A0A939K4Q7_9BACT</name>
<dbReference type="InterPro" id="IPR024559">
    <property type="entry name" value="DUF3846"/>
</dbReference>
<organism evidence="2 3">
    <name type="scientific">Fibrella rubiginis</name>
    <dbReference type="NCBI Taxonomy" id="2817060"/>
    <lineage>
        <taxon>Bacteria</taxon>
        <taxon>Pseudomonadati</taxon>
        <taxon>Bacteroidota</taxon>
        <taxon>Cytophagia</taxon>
        <taxon>Cytophagales</taxon>
        <taxon>Spirosomataceae</taxon>
        <taxon>Fibrella</taxon>
    </lineage>
</organism>
<comment type="caution">
    <text evidence="2">The sequence shown here is derived from an EMBL/GenBank/DDBJ whole genome shotgun (WGS) entry which is preliminary data.</text>
</comment>
<evidence type="ECO:0000313" key="2">
    <source>
        <dbReference type="EMBL" id="MBO0936446.1"/>
    </source>
</evidence>
<dbReference type="AlphaFoldDB" id="A0A939K4Q7"/>
<sequence>MTQPFKVISIDPTRRVVEEVELNANSLRAIYDHIGCQCIDIICRQPNGDALTVDDEALLVDPQPPAFRFEGFCGRIHGKAIVTGCNKRGNTISPKMTVDEVRRKVQFIDDVYTEPLIMVMSFDWP</sequence>
<feature type="domain" description="DUF3846" evidence="1">
    <location>
        <begin position="6"/>
        <end position="103"/>
    </location>
</feature>
<gene>
    <name evidence="2" type="ORF">J2I47_07790</name>
</gene>
<dbReference type="Proteomes" id="UP000664034">
    <property type="component" value="Unassembled WGS sequence"/>
</dbReference>
<proteinExistence type="predicted"/>
<dbReference type="Pfam" id="PF12957">
    <property type="entry name" value="DUF3846"/>
    <property type="match status" value="1"/>
</dbReference>
<keyword evidence="3" id="KW-1185">Reference proteome</keyword>
<protein>
    <recommendedName>
        <fullName evidence="1">DUF3846 domain-containing protein</fullName>
    </recommendedName>
</protein>